<dbReference type="Proteomes" id="UP000663879">
    <property type="component" value="Unassembled WGS sequence"/>
</dbReference>
<feature type="compositionally biased region" description="Acidic residues" evidence="1">
    <location>
        <begin position="91"/>
        <end position="104"/>
    </location>
</feature>
<protein>
    <submittedName>
        <fullName evidence="2">Uncharacterized protein</fullName>
    </submittedName>
</protein>
<dbReference type="EMBL" id="CAJNOC010003560">
    <property type="protein sequence ID" value="CAF0988098.1"/>
    <property type="molecule type" value="Genomic_DNA"/>
</dbReference>
<dbReference type="OrthoDB" id="10225191at2759"/>
<dbReference type="AlphaFoldDB" id="A0A814FX42"/>
<comment type="caution">
    <text evidence="2">The sequence shown here is derived from an EMBL/GenBank/DDBJ whole genome shotgun (WGS) entry which is preliminary data.</text>
</comment>
<reference evidence="2" key="1">
    <citation type="submission" date="2021-02" db="EMBL/GenBank/DDBJ databases">
        <authorList>
            <person name="Nowell W R."/>
        </authorList>
    </citation>
    <scope>NUCLEOTIDE SEQUENCE</scope>
    <source>
        <strain evidence="2">Ploen Becks lab</strain>
    </source>
</reference>
<evidence type="ECO:0000313" key="2">
    <source>
        <dbReference type="EMBL" id="CAF0988098.1"/>
    </source>
</evidence>
<keyword evidence="3" id="KW-1185">Reference proteome</keyword>
<gene>
    <name evidence="2" type="ORF">OXX778_LOCUS15774</name>
</gene>
<name>A0A814FX42_9BILA</name>
<organism evidence="2 3">
    <name type="scientific">Brachionus calyciflorus</name>
    <dbReference type="NCBI Taxonomy" id="104777"/>
    <lineage>
        <taxon>Eukaryota</taxon>
        <taxon>Metazoa</taxon>
        <taxon>Spiralia</taxon>
        <taxon>Gnathifera</taxon>
        <taxon>Rotifera</taxon>
        <taxon>Eurotatoria</taxon>
        <taxon>Monogononta</taxon>
        <taxon>Pseudotrocha</taxon>
        <taxon>Ploima</taxon>
        <taxon>Brachionidae</taxon>
        <taxon>Brachionus</taxon>
    </lineage>
</organism>
<proteinExistence type="predicted"/>
<sequence>MFLALNKNPLPFLLKNNKEVHNGRYLITAAPFNKNNINLYVTKLLSILFTKEELANGTVEPIRTRVQSLDQERIDMIKNSKDNEQNGNGDFYEEEDEDDDNGND</sequence>
<feature type="region of interest" description="Disordered" evidence="1">
    <location>
        <begin position="76"/>
        <end position="104"/>
    </location>
</feature>
<evidence type="ECO:0000313" key="3">
    <source>
        <dbReference type="Proteomes" id="UP000663879"/>
    </source>
</evidence>
<accession>A0A814FX42</accession>
<evidence type="ECO:0000256" key="1">
    <source>
        <dbReference type="SAM" id="MobiDB-lite"/>
    </source>
</evidence>